<keyword evidence="2" id="KW-1185">Reference proteome</keyword>
<sequence length="70" mass="7554">MKYCGTGHSGSNIGHVGTADAAPFHSHKNIVWAADRAIYFVDAQVVGLVDNYSFHVISLESLNGYFRPGS</sequence>
<reference evidence="2" key="1">
    <citation type="journal article" date="2019" name="Int. J. Syst. Evol. Microbiol.">
        <title>The Global Catalogue of Microorganisms (GCM) 10K type strain sequencing project: providing services to taxonomists for standard genome sequencing and annotation.</title>
        <authorList>
            <consortium name="The Broad Institute Genomics Platform"/>
            <consortium name="The Broad Institute Genome Sequencing Center for Infectious Disease"/>
            <person name="Wu L."/>
            <person name="Ma J."/>
        </authorList>
    </citation>
    <scope>NUCLEOTIDE SEQUENCE [LARGE SCALE GENOMIC DNA]</scope>
    <source>
        <strain evidence="2">JCM 15914</strain>
    </source>
</reference>
<dbReference type="EMBL" id="BAAAQA010000036">
    <property type="protein sequence ID" value="GAA2123641.1"/>
    <property type="molecule type" value="Genomic_DNA"/>
</dbReference>
<evidence type="ECO:0000313" key="1">
    <source>
        <dbReference type="EMBL" id="GAA2123641.1"/>
    </source>
</evidence>
<gene>
    <name evidence="1" type="ORF">GCM10009824_27600</name>
</gene>
<dbReference type="Proteomes" id="UP001500166">
    <property type="component" value="Unassembled WGS sequence"/>
</dbReference>
<evidence type="ECO:0000313" key="2">
    <source>
        <dbReference type="Proteomes" id="UP001500166"/>
    </source>
</evidence>
<organism evidence="1 2">
    <name type="scientific">Kocuria atrinae</name>
    <dbReference type="NCBI Taxonomy" id="592377"/>
    <lineage>
        <taxon>Bacteria</taxon>
        <taxon>Bacillati</taxon>
        <taxon>Actinomycetota</taxon>
        <taxon>Actinomycetes</taxon>
        <taxon>Micrococcales</taxon>
        <taxon>Micrococcaceae</taxon>
        <taxon>Kocuria</taxon>
    </lineage>
</organism>
<comment type="caution">
    <text evidence="1">The sequence shown here is derived from an EMBL/GenBank/DDBJ whole genome shotgun (WGS) entry which is preliminary data.</text>
</comment>
<name>A0ABP5JW53_9MICC</name>
<proteinExistence type="predicted"/>
<accession>A0ABP5JW53</accession>
<protein>
    <submittedName>
        <fullName evidence="1">Uncharacterized protein</fullName>
    </submittedName>
</protein>